<evidence type="ECO:0000313" key="3">
    <source>
        <dbReference type="Proteomes" id="UP001596391"/>
    </source>
</evidence>
<dbReference type="EMBL" id="JBHSWI010000001">
    <property type="protein sequence ID" value="MFC6645459.1"/>
    <property type="molecule type" value="Genomic_DNA"/>
</dbReference>
<name>A0ABW1Z8L9_9BACT</name>
<gene>
    <name evidence="2" type="ORF">ACFQBQ_07640</name>
</gene>
<feature type="region of interest" description="Disordered" evidence="1">
    <location>
        <begin position="1"/>
        <end position="20"/>
    </location>
</feature>
<accession>A0ABW1Z8L9</accession>
<dbReference type="Pfam" id="PF11985">
    <property type="entry name" value="Phage_Mu_Gp27"/>
    <property type="match status" value="1"/>
</dbReference>
<comment type="caution">
    <text evidence="2">The sequence shown here is derived from an EMBL/GenBank/DDBJ whole genome shotgun (WGS) entry which is preliminary data.</text>
</comment>
<evidence type="ECO:0000313" key="2">
    <source>
        <dbReference type="EMBL" id="MFC6645459.1"/>
    </source>
</evidence>
<sequence>MAKSHPKTGDTRKTRQPLSIDRLTPDVHEAILGLRNRDGKTWEEIERFSAEPCGKGKLGFVQWTKQSADALQAFPHKRIPKSNLHRWYDIRIAQVQEQTLQASEQARVLAASFAKAAVDDGDEATINAIRDTLFSVLGEDMTTKGRERIAKSMLDLAQVQIKAKAAKLLERRVAVDEQSLQMKIDEFKRKTGQLLKDAEEKQGDAPVMTREQVLNRVKEIYGVGS</sequence>
<dbReference type="RefSeq" id="WP_263371828.1">
    <property type="nucleotide sequence ID" value="NZ_JAGSYD010000003.1"/>
</dbReference>
<evidence type="ECO:0000256" key="1">
    <source>
        <dbReference type="SAM" id="MobiDB-lite"/>
    </source>
</evidence>
<protein>
    <submittedName>
        <fullName evidence="2">Phage protein Gp27 family protein</fullName>
    </submittedName>
</protein>
<keyword evidence="3" id="KW-1185">Reference proteome</keyword>
<reference evidence="3" key="1">
    <citation type="journal article" date="2019" name="Int. J. Syst. Evol. Microbiol.">
        <title>The Global Catalogue of Microorganisms (GCM) 10K type strain sequencing project: providing services to taxonomists for standard genome sequencing and annotation.</title>
        <authorList>
            <consortium name="The Broad Institute Genomics Platform"/>
            <consortium name="The Broad Institute Genome Sequencing Center for Infectious Disease"/>
            <person name="Wu L."/>
            <person name="Ma J."/>
        </authorList>
    </citation>
    <scope>NUCLEOTIDE SEQUENCE [LARGE SCALE GENOMIC DNA]</scope>
    <source>
        <strain evidence="3">CGMCC 1.16026</strain>
    </source>
</reference>
<dbReference type="InterPro" id="IPR021874">
    <property type="entry name" value="Phage_Mu_Gp27"/>
</dbReference>
<organism evidence="2 3">
    <name type="scientific">Granulicella cerasi</name>
    <dbReference type="NCBI Taxonomy" id="741063"/>
    <lineage>
        <taxon>Bacteria</taxon>
        <taxon>Pseudomonadati</taxon>
        <taxon>Acidobacteriota</taxon>
        <taxon>Terriglobia</taxon>
        <taxon>Terriglobales</taxon>
        <taxon>Acidobacteriaceae</taxon>
        <taxon>Granulicella</taxon>
    </lineage>
</organism>
<proteinExistence type="predicted"/>
<dbReference type="Proteomes" id="UP001596391">
    <property type="component" value="Unassembled WGS sequence"/>
</dbReference>